<dbReference type="Pfam" id="PF00595">
    <property type="entry name" value="PDZ"/>
    <property type="match status" value="1"/>
</dbReference>
<dbReference type="SUPFAM" id="SSF50156">
    <property type="entry name" value="PDZ domain-like"/>
    <property type="match status" value="1"/>
</dbReference>
<evidence type="ECO:0000256" key="1">
    <source>
        <dbReference type="SAM" id="MobiDB-lite"/>
    </source>
</evidence>
<dbReference type="Proteomes" id="UP000332933">
    <property type="component" value="Unassembled WGS sequence"/>
</dbReference>
<dbReference type="InterPro" id="IPR036034">
    <property type="entry name" value="PDZ_sf"/>
</dbReference>
<protein>
    <submittedName>
        <fullName evidence="4">Aste57867_5632 protein</fullName>
    </submittedName>
</protein>
<evidence type="ECO:0000313" key="5">
    <source>
        <dbReference type="Proteomes" id="UP000332933"/>
    </source>
</evidence>
<reference evidence="3" key="2">
    <citation type="submission" date="2019-06" db="EMBL/GenBank/DDBJ databases">
        <title>Genomics analysis of Aphanomyces spp. identifies a new class of oomycete effector associated with host adaptation.</title>
        <authorList>
            <person name="Gaulin E."/>
        </authorList>
    </citation>
    <scope>NUCLEOTIDE SEQUENCE</scope>
    <source>
        <strain evidence="3">CBS 578.67</strain>
    </source>
</reference>
<feature type="compositionally biased region" description="Low complexity" evidence="1">
    <location>
        <begin position="427"/>
        <end position="436"/>
    </location>
</feature>
<sequence length="619" mass="66870">MSKAAWYDRLLGMQMSRAGVSGVLIASPDPNTYKLKQDPDGTTVLVQTEHALLAKRMQLDGLTIDFGARGKGKVRALEGTKSTATDAGTCVVEWDGPNKQPSDVPFTDVLEHELDVFLGLRFKKSYDGDQTYNLTIATSVVQHGERFYESNFDDGDVDVIAKDEILRDMDPEDFREIVIRLEDVLAAAAAPSPATAAVSNEVNVRFWSQSIHLLLAQYDNDVRVRELLTNPDDGSKGEALASGLIDVGDKVIAINGKSVETMDVDTVAKIISTSLRPIVLRFVKQAPIADVVMPDPAPAAALPAAAPSSSGWNELMVELRDAVAAGEPVEASGGDVVFYTNRSNGAARVERRRAAASASTGFINKATRKPYDLVTVVTYIKYRYLSFAEYVRRCRAETVDIISPADIKQLMLFLNGREPMPVPPPAVVSSGPTAIPITPPPSSSGAALDCHANIQDDDETPPTPKRKRGNGRRKTTTDEDGDDDKDNDKDNDGDDEAAAPRLKSKRVNAAARNSTKVDVDVDGGASTPPQVVSVTVQAQGLKMSLIDGYKNRYPILNGFNRGPDGMGEVEASGKVSIGAELTHVNTTHVARMTVAAVADLIRIVKRPIMITFKNREKKN</sequence>
<dbReference type="AlphaFoldDB" id="A0A485KFP3"/>
<feature type="compositionally biased region" description="Acidic residues" evidence="1">
    <location>
        <begin position="478"/>
        <end position="497"/>
    </location>
</feature>
<dbReference type="OrthoDB" id="165498at2759"/>
<evidence type="ECO:0000313" key="4">
    <source>
        <dbReference type="EMBL" id="VFT82678.1"/>
    </source>
</evidence>
<evidence type="ECO:0000259" key="2">
    <source>
        <dbReference type="PROSITE" id="PS50106"/>
    </source>
</evidence>
<gene>
    <name evidence="4" type="primary">Aste57867_5632</name>
    <name evidence="3" type="ORF">As57867_005619</name>
    <name evidence="4" type="ORF">ASTE57867_5632</name>
</gene>
<dbReference type="PROSITE" id="PS50106">
    <property type="entry name" value="PDZ"/>
    <property type="match status" value="1"/>
</dbReference>
<name>A0A485KFP3_9STRA</name>
<reference evidence="4 5" key="1">
    <citation type="submission" date="2019-03" db="EMBL/GenBank/DDBJ databases">
        <authorList>
            <person name="Gaulin E."/>
            <person name="Dumas B."/>
        </authorList>
    </citation>
    <scope>NUCLEOTIDE SEQUENCE [LARGE SCALE GENOMIC DNA]</scope>
    <source>
        <strain evidence="4">CBS 568.67</strain>
    </source>
</reference>
<evidence type="ECO:0000313" key="3">
    <source>
        <dbReference type="EMBL" id="KAF0710181.1"/>
    </source>
</evidence>
<feature type="compositionally biased region" description="Basic residues" evidence="1">
    <location>
        <begin position="464"/>
        <end position="474"/>
    </location>
</feature>
<feature type="domain" description="PDZ" evidence="2">
    <location>
        <begin position="237"/>
        <end position="286"/>
    </location>
</feature>
<dbReference type="Gene3D" id="2.30.42.10">
    <property type="match status" value="1"/>
</dbReference>
<organism evidence="4 5">
    <name type="scientific">Aphanomyces stellatus</name>
    <dbReference type="NCBI Taxonomy" id="120398"/>
    <lineage>
        <taxon>Eukaryota</taxon>
        <taxon>Sar</taxon>
        <taxon>Stramenopiles</taxon>
        <taxon>Oomycota</taxon>
        <taxon>Saprolegniomycetes</taxon>
        <taxon>Saprolegniales</taxon>
        <taxon>Verrucalvaceae</taxon>
        <taxon>Aphanomyces</taxon>
    </lineage>
</organism>
<dbReference type="EMBL" id="VJMH01002082">
    <property type="protein sequence ID" value="KAF0710181.1"/>
    <property type="molecule type" value="Genomic_DNA"/>
</dbReference>
<feature type="region of interest" description="Disordered" evidence="1">
    <location>
        <begin position="424"/>
        <end position="526"/>
    </location>
</feature>
<proteinExistence type="predicted"/>
<dbReference type="EMBL" id="CAADRA010002084">
    <property type="protein sequence ID" value="VFT82678.1"/>
    <property type="molecule type" value="Genomic_DNA"/>
</dbReference>
<keyword evidence="5" id="KW-1185">Reference proteome</keyword>
<accession>A0A485KFP3</accession>
<dbReference type="InterPro" id="IPR001478">
    <property type="entry name" value="PDZ"/>
</dbReference>